<keyword evidence="2" id="KW-0456">Lyase</keyword>
<dbReference type="RefSeq" id="WP_201077938.1">
    <property type="nucleotide sequence ID" value="NZ_CP067420.1"/>
</dbReference>
<gene>
    <name evidence="3" type="ORF">IGS68_05475</name>
</gene>
<proteinExistence type="predicted"/>
<sequence>MERQHGILIIGHGSEQSPGPLVSASGHAERLMESGRFAEARVAFLMAGEDPRDQLEAMHARTIHVVPLFMCDGYYTRTVIPKTLGLRGPRTSRGGSLLIYGAPIGMHPGMADILRLRSLETCRAAGWKPSRTRLMVIGHGSPKSPASAEVTRRHAGEIGRRSEFLAVECAFIDEAPKIEDWLHDLPAEGPPVVLAGFFAADGLHSSLDIPGWIEAWEERTGSRPGARVRYTGAVGADERVTALMVEDIEAGSRSRRSGGPGGSCC</sequence>
<dbReference type="Proteomes" id="UP000595197">
    <property type="component" value="Chromosome"/>
</dbReference>
<keyword evidence="1" id="KW-0479">Metal-binding</keyword>
<dbReference type="PANTHER" id="PTHR33542">
    <property type="entry name" value="SIROHYDROCHLORIN FERROCHELATASE, CHLOROPLASTIC"/>
    <property type="match status" value="1"/>
</dbReference>
<evidence type="ECO:0000256" key="1">
    <source>
        <dbReference type="ARBA" id="ARBA00022723"/>
    </source>
</evidence>
<dbReference type="InterPro" id="IPR002762">
    <property type="entry name" value="CbiX-like"/>
</dbReference>
<evidence type="ECO:0008006" key="5">
    <source>
        <dbReference type="Google" id="ProtNLM"/>
    </source>
</evidence>
<reference evidence="3" key="1">
    <citation type="submission" date="2021-02" db="EMBL/GenBank/DDBJ databases">
        <title>Skermanella TT6 skin isolate.</title>
        <authorList>
            <person name="Lee K."/>
            <person name="Ganzorig M."/>
        </authorList>
    </citation>
    <scope>NUCLEOTIDE SEQUENCE</scope>
    <source>
        <strain evidence="3">TT6</strain>
    </source>
</reference>
<name>A0ABX7B8H8_9PROT</name>
<dbReference type="PANTHER" id="PTHR33542:SF3">
    <property type="entry name" value="SIROHYDROCHLORIN FERROCHELATASE, CHLOROPLASTIC"/>
    <property type="match status" value="1"/>
</dbReference>
<evidence type="ECO:0000313" key="3">
    <source>
        <dbReference type="EMBL" id="QQP90686.1"/>
    </source>
</evidence>
<evidence type="ECO:0000256" key="2">
    <source>
        <dbReference type="ARBA" id="ARBA00023239"/>
    </source>
</evidence>
<organism evidence="3 4">
    <name type="scientific">Skermanella cutis</name>
    <dbReference type="NCBI Taxonomy" id="2775420"/>
    <lineage>
        <taxon>Bacteria</taxon>
        <taxon>Pseudomonadati</taxon>
        <taxon>Pseudomonadota</taxon>
        <taxon>Alphaproteobacteria</taxon>
        <taxon>Rhodospirillales</taxon>
        <taxon>Azospirillaceae</taxon>
        <taxon>Skermanella</taxon>
    </lineage>
</organism>
<protein>
    <recommendedName>
        <fullName evidence="5">Sirohydrochlorin cobaltochelatase</fullName>
    </recommendedName>
</protein>
<dbReference type="SUPFAM" id="SSF53800">
    <property type="entry name" value="Chelatase"/>
    <property type="match status" value="1"/>
</dbReference>
<dbReference type="Pfam" id="PF01903">
    <property type="entry name" value="CbiX"/>
    <property type="match status" value="2"/>
</dbReference>
<keyword evidence="4" id="KW-1185">Reference proteome</keyword>
<dbReference type="Gene3D" id="3.40.50.1400">
    <property type="match status" value="2"/>
</dbReference>
<accession>A0ABX7B8H8</accession>
<dbReference type="CDD" id="cd03416">
    <property type="entry name" value="CbiX_SirB_N"/>
    <property type="match status" value="1"/>
</dbReference>
<dbReference type="InterPro" id="IPR050963">
    <property type="entry name" value="Sirohydro_Cobaltochel/CbiX"/>
</dbReference>
<dbReference type="EMBL" id="CP067420">
    <property type="protein sequence ID" value="QQP90686.1"/>
    <property type="molecule type" value="Genomic_DNA"/>
</dbReference>
<evidence type="ECO:0000313" key="4">
    <source>
        <dbReference type="Proteomes" id="UP000595197"/>
    </source>
</evidence>